<reference evidence="1" key="1">
    <citation type="submission" date="2021-06" db="EMBL/GenBank/DDBJ databases">
        <authorList>
            <person name="Hodson N. C."/>
            <person name="Mongue J. A."/>
            <person name="Jaron S. K."/>
        </authorList>
    </citation>
    <scope>NUCLEOTIDE SEQUENCE</scope>
</reference>
<accession>A0A8J2JXV3</accession>
<name>A0A8J2JXV3_9HEXA</name>
<organism evidence="1 2">
    <name type="scientific">Allacma fusca</name>
    <dbReference type="NCBI Taxonomy" id="39272"/>
    <lineage>
        <taxon>Eukaryota</taxon>
        <taxon>Metazoa</taxon>
        <taxon>Ecdysozoa</taxon>
        <taxon>Arthropoda</taxon>
        <taxon>Hexapoda</taxon>
        <taxon>Collembola</taxon>
        <taxon>Symphypleona</taxon>
        <taxon>Sminthuridae</taxon>
        <taxon>Allacma</taxon>
    </lineage>
</organism>
<evidence type="ECO:0000313" key="1">
    <source>
        <dbReference type="EMBL" id="CAG7727394.1"/>
    </source>
</evidence>
<gene>
    <name evidence="1" type="ORF">AFUS01_LOCUS16239</name>
</gene>
<dbReference type="Proteomes" id="UP000708208">
    <property type="component" value="Unassembled WGS sequence"/>
</dbReference>
<proteinExistence type="predicted"/>
<evidence type="ECO:0000313" key="2">
    <source>
        <dbReference type="Proteomes" id="UP000708208"/>
    </source>
</evidence>
<dbReference type="AlphaFoldDB" id="A0A8J2JXV3"/>
<protein>
    <submittedName>
        <fullName evidence="1">Uncharacterized protein</fullName>
    </submittedName>
</protein>
<comment type="caution">
    <text evidence="1">The sequence shown here is derived from an EMBL/GenBank/DDBJ whole genome shotgun (WGS) entry which is preliminary data.</text>
</comment>
<dbReference type="EMBL" id="CAJVCH010148091">
    <property type="protein sequence ID" value="CAG7727394.1"/>
    <property type="molecule type" value="Genomic_DNA"/>
</dbReference>
<sequence>MEQRMKLKVWQPKPESVLATNQTNVNTRIQTDEYRSHLPRNSSWQRAPNVQGFSPVSPPLYVCYRYCVELHTGLQFIASSSSLPVKCLVTTLIFYFTRDEASIPGISITRLFGRCNTNLNTETVQYILKLQYA</sequence>
<keyword evidence="2" id="KW-1185">Reference proteome</keyword>